<name>X1AYY5_9ZZZZ</name>
<keyword evidence="2" id="KW-1133">Transmembrane helix</keyword>
<dbReference type="EMBL" id="BART01016085">
    <property type="protein sequence ID" value="GAG77343.1"/>
    <property type="molecule type" value="Genomic_DNA"/>
</dbReference>
<sequence>LISLETENLKLNNEIQELVKVVQNLQTIESENQELKKLNSNFEKLTTDLSKRISDLENPPTLKGVIKKKWYEVIPNILWLPFLFALLAYVGFVSVSENQEVIGALGWSSPILVVIAIETLMAMAAVFYRATGSLFYLFGGFIIVLASGVFIWSGSARKQDNERLVAQKSVEETVLAIPSINLLKMELDTKIAVYNSKYLVYTDVKNQSYLSGWYKRNVLDPAKKRADIAKIAFEELYRPALKKLTPKHQAVVGEAKSALGFLMNIDWLLYLFIFYRLALTAGPAIVMHRLAAIFVSKEIANQCN</sequence>
<accession>X1AYY5</accession>
<keyword evidence="2" id="KW-0812">Transmembrane</keyword>
<evidence type="ECO:0000256" key="2">
    <source>
        <dbReference type="SAM" id="Phobius"/>
    </source>
</evidence>
<dbReference type="AlphaFoldDB" id="X1AYY5"/>
<feature type="non-terminal residue" evidence="3">
    <location>
        <position position="304"/>
    </location>
</feature>
<evidence type="ECO:0000256" key="1">
    <source>
        <dbReference type="SAM" id="Coils"/>
    </source>
</evidence>
<comment type="caution">
    <text evidence="3">The sequence shown here is derived from an EMBL/GenBank/DDBJ whole genome shotgun (WGS) entry which is preliminary data.</text>
</comment>
<proteinExistence type="predicted"/>
<feature type="transmembrane region" description="Helical" evidence="2">
    <location>
        <begin position="267"/>
        <end position="287"/>
    </location>
</feature>
<keyword evidence="2" id="KW-0472">Membrane</keyword>
<evidence type="ECO:0000313" key="3">
    <source>
        <dbReference type="EMBL" id="GAG77343.1"/>
    </source>
</evidence>
<protein>
    <submittedName>
        <fullName evidence="3">Uncharacterized protein</fullName>
    </submittedName>
</protein>
<feature type="transmembrane region" description="Helical" evidence="2">
    <location>
        <begin position="134"/>
        <end position="154"/>
    </location>
</feature>
<feature type="coiled-coil region" evidence="1">
    <location>
        <begin position="1"/>
        <end position="48"/>
    </location>
</feature>
<reference evidence="3" key="1">
    <citation type="journal article" date="2014" name="Front. Microbiol.">
        <title>High frequency of phylogenetically diverse reductive dehalogenase-homologous genes in deep subseafloor sedimentary metagenomes.</title>
        <authorList>
            <person name="Kawai M."/>
            <person name="Futagami T."/>
            <person name="Toyoda A."/>
            <person name="Takaki Y."/>
            <person name="Nishi S."/>
            <person name="Hori S."/>
            <person name="Arai W."/>
            <person name="Tsubouchi T."/>
            <person name="Morono Y."/>
            <person name="Uchiyama I."/>
            <person name="Ito T."/>
            <person name="Fujiyama A."/>
            <person name="Inagaki F."/>
            <person name="Takami H."/>
        </authorList>
    </citation>
    <scope>NUCLEOTIDE SEQUENCE</scope>
    <source>
        <strain evidence="3">Expedition CK06-06</strain>
    </source>
</reference>
<gene>
    <name evidence="3" type="ORF">S01H4_31045</name>
</gene>
<feature type="transmembrane region" description="Helical" evidence="2">
    <location>
        <begin position="77"/>
        <end position="95"/>
    </location>
</feature>
<organism evidence="3">
    <name type="scientific">marine sediment metagenome</name>
    <dbReference type="NCBI Taxonomy" id="412755"/>
    <lineage>
        <taxon>unclassified sequences</taxon>
        <taxon>metagenomes</taxon>
        <taxon>ecological metagenomes</taxon>
    </lineage>
</organism>
<feature type="non-terminal residue" evidence="3">
    <location>
        <position position="1"/>
    </location>
</feature>
<feature type="transmembrane region" description="Helical" evidence="2">
    <location>
        <begin position="107"/>
        <end position="127"/>
    </location>
</feature>
<keyword evidence="1" id="KW-0175">Coiled coil</keyword>